<dbReference type="OrthoDB" id="3485856at2759"/>
<name>A0A0D2N4N1_HYPSF</name>
<sequence>MMYGASSAGNYCAPSASLSGAISYQAARRSTPKSRPGTPVSIAAKEIRPVSFVTAGSAKAKTVDSGLADTVYSTAVAKMKSVVQREEYSATITSVSEDIFSRLQDEDGWSKLKLTYNTKTEVLIIEFPIFPHEVVSDILYAVSQDRQSISTLHRINDRGCAQIRLEDGIIKSPDFGHFDPNISQISRGLVARYRKVSPTVIWEIGFSQRRKDLECATAHSVAASGGNTNLGIALDVGYKKDKALQRLLTRIIVSLWTVVEFLRPDKARSKY</sequence>
<dbReference type="EMBL" id="KN817693">
    <property type="protein sequence ID" value="KJA14124.1"/>
    <property type="molecule type" value="Genomic_DNA"/>
</dbReference>
<protein>
    <submittedName>
        <fullName evidence="1">Uncharacterized protein</fullName>
    </submittedName>
</protein>
<dbReference type="AlphaFoldDB" id="A0A0D2N4N1"/>
<dbReference type="Proteomes" id="UP000054270">
    <property type="component" value="Unassembled WGS sequence"/>
</dbReference>
<reference evidence="2" key="1">
    <citation type="submission" date="2014-04" db="EMBL/GenBank/DDBJ databases">
        <title>Evolutionary Origins and Diversification of the Mycorrhizal Mutualists.</title>
        <authorList>
            <consortium name="DOE Joint Genome Institute"/>
            <consortium name="Mycorrhizal Genomics Consortium"/>
            <person name="Kohler A."/>
            <person name="Kuo A."/>
            <person name="Nagy L.G."/>
            <person name="Floudas D."/>
            <person name="Copeland A."/>
            <person name="Barry K.W."/>
            <person name="Cichocki N."/>
            <person name="Veneault-Fourrey C."/>
            <person name="LaButti K."/>
            <person name="Lindquist E.A."/>
            <person name="Lipzen A."/>
            <person name="Lundell T."/>
            <person name="Morin E."/>
            <person name="Murat C."/>
            <person name="Riley R."/>
            <person name="Ohm R."/>
            <person name="Sun H."/>
            <person name="Tunlid A."/>
            <person name="Henrissat B."/>
            <person name="Grigoriev I.V."/>
            <person name="Hibbett D.S."/>
            <person name="Martin F."/>
        </authorList>
    </citation>
    <scope>NUCLEOTIDE SEQUENCE [LARGE SCALE GENOMIC DNA]</scope>
    <source>
        <strain evidence="2">FD-334 SS-4</strain>
    </source>
</reference>
<accession>A0A0D2N4N1</accession>
<evidence type="ECO:0000313" key="2">
    <source>
        <dbReference type="Proteomes" id="UP000054270"/>
    </source>
</evidence>
<organism evidence="1 2">
    <name type="scientific">Hypholoma sublateritium (strain FD-334 SS-4)</name>
    <dbReference type="NCBI Taxonomy" id="945553"/>
    <lineage>
        <taxon>Eukaryota</taxon>
        <taxon>Fungi</taxon>
        <taxon>Dikarya</taxon>
        <taxon>Basidiomycota</taxon>
        <taxon>Agaricomycotina</taxon>
        <taxon>Agaricomycetes</taxon>
        <taxon>Agaricomycetidae</taxon>
        <taxon>Agaricales</taxon>
        <taxon>Agaricineae</taxon>
        <taxon>Strophariaceae</taxon>
        <taxon>Hypholoma</taxon>
    </lineage>
</organism>
<gene>
    <name evidence="1" type="ORF">HYPSUDRAFT_59539</name>
</gene>
<proteinExistence type="predicted"/>
<keyword evidence="2" id="KW-1185">Reference proteome</keyword>
<evidence type="ECO:0000313" key="1">
    <source>
        <dbReference type="EMBL" id="KJA14124.1"/>
    </source>
</evidence>